<evidence type="ECO:0000313" key="9">
    <source>
        <dbReference type="Proteomes" id="UP000183410"/>
    </source>
</evidence>
<dbReference type="PANTHER" id="PTHR34982:SF1">
    <property type="entry name" value="FLAGELLAR ASSEMBLY PROTEIN FLIH"/>
    <property type="match status" value="1"/>
</dbReference>
<evidence type="ECO:0000256" key="1">
    <source>
        <dbReference type="ARBA" id="ARBA00003041"/>
    </source>
</evidence>
<evidence type="ECO:0000256" key="3">
    <source>
        <dbReference type="ARBA" id="ARBA00022448"/>
    </source>
</evidence>
<keyword evidence="9" id="KW-1185">Reference proteome</keyword>
<keyword evidence="5" id="KW-0653">Protein transport</keyword>
<dbReference type="GO" id="GO:0044781">
    <property type="term" value="P:bacterial-type flagellum organization"/>
    <property type="evidence" value="ECO:0007669"/>
    <property type="project" value="UniProtKB-KW"/>
</dbReference>
<evidence type="ECO:0000313" key="8">
    <source>
        <dbReference type="EMBL" id="SFE16447.1"/>
    </source>
</evidence>
<comment type="similarity">
    <text evidence="2">Belongs to the FliH family.</text>
</comment>
<accession>A0A1I1YA34</accession>
<protein>
    <submittedName>
        <fullName evidence="8">Flagellar assembly protein FliH</fullName>
    </submittedName>
</protein>
<keyword evidence="6" id="KW-1006">Bacterial flagellum protein export</keyword>
<dbReference type="InterPro" id="IPR051472">
    <property type="entry name" value="T3SS_Stator/FliH"/>
</dbReference>
<proteinExistence type="inferred from homology"/>
<keyword evidence="8" id="KW-0969">Cilium</keyword>
<dbReference type="InterPro" id="IPR018035">
    <property type="entry name" value="Flagellar_FliH/T3SS_HrpE"/>
</dbReference>
<evidence type="ECO:0000256" key="2">
    <source>
        <dbReference type="ARBA" id="ARBA00006602"/>
    </source>
</evidence>
<dbReference type="GO" id="GO:0005829">
    <property type="term" value="C:cytosol"/>
    <property type="evidence" value="ECO:0007669"/>
    <property type="project" value="TreeGrafter"/>
</dbReference>
<feature type="domain" description="Flagellar assembly protein FliH/Type III secretion system HrpE" evidence="7">
    <location>
        <begin position="135"/>
        <end position="259"/>
    </location>
</feature>
<reference evidence="9" key="1">
    <citation type="submission" date="2016-10" db="EMBL/GenBank/DDBJ databases">
        <authorList>
            <person name="Varghese N."/>
            <person name="Submissions S."/>
        </authorList>
    </citation>
    <scope>NUCLEOTIDE SEQUENCE [LARGE SCALE GENOMIC DNA]</scope>
    <source>
        <strain evidence="9">CGMCC 1.10223</strain>
    </source>
</reference>
<dbReference type="Pfam" id="PF02108">
    <property type="entry name" value="FliH"/>
    <property type="match status" value="1"/>
</dbReference>
<dbReference type="PANTHER" id="PTHR34982">
    <property type="entry name" value="YOP PROTEINS TRANSLOCATION PROTEIN L"/>
    <property type="match status" value="1"/>
</dbReference>
<comment type="function">
    <text evidence="1">Needed for flagellar regrowth and assembly.</text>
</comment>
<dbReference type="AlphaFoldDB" id="A0A1I1YA34"/>
<evidence type="ECO:0000256" key="5">
    <source>
        <dbReference type="ARBA" id="ARBA00022927"/>
    </source>
</evidence>
<keyword evidence="8" id="KW-0282">Flagellum</keyword>
<keyword evidence="4" id="KW-1005">Bacterial flagellum biogenesis</keyword>
<keyword evidence="8" id="KW-0966">Cell projection</keyword>
<sequence>MISLSNLIKSTSVVSIDQLRELYWKNKHAALVDENGEAEAPEEEQPDEETITLRDQIIADAQQFAEERLRETGAQCEQMLTEAETNVEAWWLEKRLEDEATKEAARSEGYERGFAEGIEQANMLAKQEWEQKLFEANAILSSAYTMREQIIQEAEPFLVELSCAVAEKVIGQQLEQAPEMVIELIKKSLARRREQGVITLCVAPGQLAFVQAAQEELNLAVDSQAELQILPDATVKDFGCVIRSAYGSIDARIDTQLSELKRELVQFAHQSRDERGQDDEQ</sequence>
<name>A0A1I1YA34_9BACL</name>
<organism evidence="8 9">
    <name type="scientific">Paenibacillus algorifonticola</name>
    <dbReference type="NCBI Taxonomy" id="684063"/>
    <lineage>
        <taxon>Bacteria</taxon>
        <taxon>Bacillati</taxon>
        <taxon>Bacillota</taxon>
        <taxon>Bacilli</taxon>
        <taxon>Bacillales</taxon>
        <taxon>Paenibacillaceae</taxon>
        <taxon>Paenibacillus</taxon>
    </lineage>
</organism>
<dbReference type="GO" id="GO:0015031">
    <property type="term" value="P:protein transport"/>
    <property type="evidence" value="ECO:0007669"/>
    <property type="project" value="UniProtKB-KW"/>
</dbReference>
<evidence type="ECO:0000256" key="4">
    <source>
        <dbReference type="ARBA" id="ARBA00022795"/>
    </source>
</evidence>
<gene>
    <name evidence="8" type="ORF">SAMN04487969_101410</name>
</gene>
<evidence type="ECO:0000256" key="6">
    <source>
        <dbReference type="ARBA" id="ARBA00023225"/>
    </source>
</evidence>
<dbReference type="EMBL" id="FONN01000001">
    <property type="protein sequence ID" value="SFE16447.1"/>
    <property type="molecule type" value="Genomic_DNA"/>
</dbReference>
<dbReference type="Proteomes" id="UP000183410">
    <property type="component" value="Unassembled WGS sequence"/>
</dbReference>
<keyword evidence="3" id="KW-0813">Transport</keyword>
<dbReference type="RefSeq" id="WP_414811833.1">
    <property type="nucleotide sequence ID" value="NZ_FONN01000001.1"/>
</dbReference>
<evidence type="ECO:0000259" key="7">
    <source>
        <dbReference type="Pfam" id="PF02108"/>
    </source>
</evidence>